<protein>
    <submittedName>
        <fullName evidence="4">D-cysteine desulfhydrase</fullName>
    </submittedName>
</protein>
<keyword evidence="2" id="KW-1133">Transmembrane helix</keyword>
<dbReference type="EMBL" id="JPOX01000014">
    <property type="protein sequence ID" value="KFX47692.1"/>
    <property type="molecule type" value="Genomic_DNA"/>
</dbReference>
<feature type="signal peptide" evidence="3">
    <location>
        <begin position="1"/>
        <end position="16"/>
    </location>
</feature>
<evidence type="ECO:0000313" key="4">
    <source>
        <dbReference type="EMBL" id="KFX47692.1"/>
    </source>
</evidence>
<gene>
    <name evidence="4" type="ORF">GQ26_0141080</name>
</gene>
<keyword evidence="3" id="KW-0732">Signal</keyword>
<reference evidence="4" key="1">
    <citation type="journal article" date="2014" name="PLoS Genet.">
        <title>Signature Gene Expression Reveals Novel Clues to the Molecular Mechanisms of Dimorphic Transition in Penicillium marneffei.</title>
        <authorList>
            <person name="Yang E."/>
            <person name="Wang G."/>
            <person name="Cai J."/>
            <person name="Woo P.C."/>
            <person name="Lau S.K."/>
            <person name="Yuen K.-Y."/>
            <person name="Chow W.-N."/>
            <person name="Lin X."/>
        </authorList>
    </citation>
    <scope>NUCLEOTIDE SEQUENCE [LARGE SCALE GENOMIC DNA]</scope>
    <source>
        <strain evidence="4">PM1</strain>
    </source>
</reference>
<keyword evidence="2" id="KW-0472">Membrane</keyword>
<name>A0A093V544_TALMA</name>
<dbReference type="eggNOG" id="ENOG502RGAR">
    <property type="taxonomic scope" value="Eukaryota"/>
</dbReference>
<dbReference type="HOGENOM" id="CLU_1603294_0_0_1"/>
<keyword evidence="2" id="KW-0812">Transmembrane</keyword>
<dbReference type="AlphaFoldDB" id="A0A093V544"/>
<organism evidence="4">
    <name type="scientific">Talaromyces marneffei PM1</name>
    <dbReference type="NCBI Taxonomy" id="1077442"/>
    <lineage>
        <taxon>Eukaryota</taxon>
        <taxon>Fungi</taxon>
        <taxon>Dikarya</taxon>
        <taxon>Ascomycota</taxon>
        <taxon>Pezizomycotina</taxon>
        <taxon>Eurotiomycetes</taxon>
        <taxon>Eurotiomycetidae</taxon>
        <taxon>Eurotiales</taxon>
        <taxon>Trichocomaceae</taxon>
        <taxon>Talaromyces</taxon>
        <taxon>Talaromyces sect. Talaromyces</taxon>
    </lineage>
</organism>
<feature type="chain" id="PRO_5001888063" evidence="3">
    <location>
        <begin position="17"/>
        <end position="168"/>
    </location>
</feature>
<comment type="caution">
    <text evidence="4">The sequence shown here is derived from an EMBL/GenBank/DDBJ whole genome shotgun (WGS) entry which is preliminary data.</text>
</comment>
<feature type="transmembrane region" description="Helical" evidence="2">
    <location>
        <begin position="144"/>
        <end position="167"/>
    </location>
</feature>
<accession>A0A093V544</accession>
<evidence type="ECO:0000256" key="1">
    <source>
        <dbReference type="SAM" id="MobiDB-lite"/>
    </source>
</evidence>
<proteinExistence type="predicted"/>
<evidence type="ECO:0000256" key="3">
    <source>
        <dbReference type="SAM" id="SignalP"/>
    </source>
</evidence>
<evidence type="ECO:0000256" key="2">
    <source>
        <dbReference type="SAM" id="Phobius"/>
    </source>
</evidence>
<feature type="region of interest" description="Disordered" evidence="1">
    <location>
        <begin position="101"/>
        <end position="138"/>
    </location>
</feature>
<sequence length="168" mass="15750">MHSILAAVALATVAMAQNPTPITTDSVPSNPATRFLTETNSLGVVTGQPSVVTSEPSAVTSQPAPIVIPAGLSAPVVPLSYIPSSSAVAYGSSSVVPVASSGTASGTASGTSTGTATGTATTGSTGMSAGSASSTRTSSVPTGAAAAMAAAGPVGLSLVAGAAFAMLI</sequence>